<dbReference type="Proteomes" id="UP001208570">
    <property type="component" value="Unassembled WGS sequence"/>
</dbReference>
<name>A0AAD9IXC1_9ANNE</name>
<dbReference type="AlphaFoldDB" id="A0AAD9IXC1"/>
<evidence type="ECO:0000256" key="1">
    <source>
        <dbReference type="SAM" id="MobiDB-lite"/>
    </source>
</evidence>
<feature type="compositionally biased region" description="Low complexity" evidence="1">
    <location>
        <begin position="363"/>
        <end position="372"/>
    </location>
</feature>
<evidence type="ECO:0000313" key="2">
    <source>
        <dbReference type="EMBL" id="KAK2142696.1"/>
    </source>
</evidence>
<reference evidence="2" key="1">
    <citation type="journal article" date="2023" name="Mol. Biol. Evol.">
        <title>Third-Generation Sequencing Reveals the Adaptive Role of the Epigenome in Three Deep-Sea Polychaetes.</title>
        <authorList>
            <person name="Perez M."/>
            <person name="Aroh O."/>
            <person name="Sun Y."/>
            <person name="Lan Y."/>
            <person name="Juniper S.K."/>
            <person name="Young C.R."/>
            <person name="Angers B."/>
            <person name="Qian P.Y."/>
        </authorList>
    </citation>
    <scope>NUCLEOTIDE SEQUENCE</scope>
    <source>
        <strain evidence="2">P08H-3</strain>
    </source>
</reference>
<proteinExistence type="predicted"/>
<keyword evidence="3" id="KW-1185">Reference proteome</keyword>
<feature type="region of interest" description="Disordered" evidence="1">
    <location>
        <begin position="1"/>
        <end position="27"/>
    </location>
</feature>
<feature type="region of interest" description="Disordered" evidence="1">
    <location>
        <begin position="137"/>
        <end position="406"/>
    </location>
</feature>
<sequence>MDGGGGGLDGNEVPGHPFQGGSQSKSEAKQSHKQFHVACHVKNLTTGEISKNDVCRCGDKTVACDLGPVNVRDIQLTFCNKLTDQNLDELFILTFACRNGVDANCGPGTRCNIGPLSFSDVDYYLCLNPNEPADPAACRPNLGPRQPPQWLPAARSAVNPPQAEPDDPQQPEPDNPAEADNPSLPGSSDSPQTDSDNPQQVEPMGTFGTTARCTKNPPYWRPEVSPARAPRYPPHSRHRPPPPGVPGNPPQWGPIAPPPPPGVPGIPQQWGPGVPPPPPPPRLPGNPPPWGHGVPLPPPSVPGNPPMWEHRVPPPSPGIPGNPKQPEHRVPPPPPPPPTPGIAGGPPQWGHRIPRPPPPPPGVAGNPPQWAHRIPRPPPPPGIAGNPPQWAHRIPRPPPPPGYQEILNSRNIGYQHQHHHQGCQEILHSGDPGCNHQGFQETHHNGALEFHSQENQENLPRANLRYQHPNLPSLQNHFQIETTGDNNGDKDLDSLMTYTGNSGIILNT</sequence>
<organism evidence="2 3">
    <name type="scientific">Paralvinella palmiformis</name>
    <dbReference type="NCBI Taxonomy" id="53620"/>
    <lineage>
        <taxon>Eukaryota</taxon>
        <taxon>Metazoa</taxon>
        <taxon>Spiralia</taxon>
        <taxon>Lophotrochozoa</taxon>
        <taxon>Annelida</taxon>
        <taxon>Polychaeta</taxon>
        <taxon>Sedentaria</taxon>
        <taxon>Canalipalpata</taxon>
        <taxon>Terebellida</taxon>
        <taxon>Terebelliformia</taxon>
        <taxon>Alvinellidae</taxon>
        <taxon>Paralvinella</taxon>
    </lineage>
</organism>
<feature type="compositionally biased region" description="Low complexity" evidence="1">
    <location>
        <begin position="383"/>
        <end position="392"/>
    </location>
</feature>
<feature type="compositionally biased region" description="Pro residues" evidence="1">
    <location>
        <begin position="241"/>
        <end position="264"/>
    </location>
</feature>
<protein>
    <submittedName>
        <fullName evidence="2">Uncharacterized protein</fullName>
    </submittedName>
</protein>
<dbReference type="EMBL" id="JAODUP010000922">
    <property type="protein sequence ID" value="KAK2142696.1"/>
    <property type="molecule type" value="Genomic_DNA"/>
</dbReference>
<evidence type="ECO:0000313" key="3">
    <source>
        <dbReference type="Proteomes" id="UP001208570"/>
    </source>
</evidence>
<gene>
    <name evidence="2" type="ORF">LSH36_922g00017</name>
</gene>
<comment type="caution">
    <text evidence="2">The sequence shown here is derived from an EMBL/GenBank/DDBJ whole genome shotgun (WGS) entry which is preliminary data.</text>
</comment>
<feature type="compositionally biased region" description="Pro residues" evidence="1">
    <location>
        <begin position="273"/>
        <end position="305"/>
    </location>
</feature>
<accession>A0AAD9IXC1</accession>
<feature type="compositionally biased region" description="Polar residues" evidence="1">
    <location>
        <begin position="184"/>
        <end position="200"/>
    </location>
</feature>
<feature type="compositionally biased region" description="Pro residues" evidence="1">
    <location>
        <begin position="331"/>
        <end position="340"/>
    </location>
</feature>